<feature type="region of interest" description="Disordered" evidence="1">
    <location>
        <begin position="1"/>
        <end position="63"/>
    </location>
</feature>
<reference evidence="2 3" key="1">
    <citation type="submission" date="2018-06" db="EMBL/GenBank/DDBJ databases">
        <title>Complete Genomes of Monosporascus.</title>
        <authorList>
            <person name="Robinson A.J."/>
            <person name="Natvig D.O."/>
        </authorList>
    </citation>
    <scope>NUCLEOTIDE SEQUENCE [LARGE SCALE GENOMIC DNA]</scope>
    <source>
        <strain evidence="2 3">CBS 110550</strain>
    </source>
</reference>
<name>A0A4Q4TYM4_9PEZI</name>
<keyword evidence="3" id="KW-1185">Reference proteome</keyword>
<dbReference type="Proteomes" id="UP000293360">
    <property type="component" value="Unassembled WGS sequence"/>
</dbReference>
<sequence>MLRNNPSRSSPGPQSSTYQMTRARESSASGPCRYSSTPHACPGAPYDANQSSRSHRTSVARDHDLVFRDPAEVRAAVAEPALVGLRLHERAKASAACIFSAVP</sequence>
<proteinExistence type="predicted"/>
<dbReference type="EMBL" id="QJNU01000013">
    <property type="protein sequence ID" value="RYP10760.1"/>
    <property type="molecule type" value="Genomic_DNA"/>
</dbReference>
<evidence type="ECO:0000313" key="2">
    <source>
        <dbReference type="EMBL" id="RYP10760.1"/>
    </source>
</evidence>
<gene>
    <name evidence="2" type="ORF">DL764_000456</name>
</gene>
<evidence type="ECO:0000256" key="1">
    <source>
        <dbReference type="SAM" id="MobiDB-lite"/>
    </source>
</evidence>
<dbReference type="AlphaFoldDB" id="A0A4Q4TYM4"/>
<protein>
    <submittedName>
        <fullName evidence="2">Uncharacterized protein</fullName>
    </submittedName>
</protein>
<evidence type="ECO:0000313" key="3">
    <source>
        <dbReference type="Proteomes" id="UP000293360"/>
    </source>
</evidence>
<feature type="compositionally biased region" description="Polar residues" evidence="1">
    <location>
        <begin position="1"/>
        <end position="38"/>
    </location>
</feature>
<organism evidence="2 3">
    <name type="scientific">Monosporascus ibericus</name>
    <dbReference type="NCBI Taxonomy" id="155417"/>
    <lineage>
        <taxon>Eukaryota</taxon>
        <taxon>Fungi</taxon>
        <taxon>Dikarya</taxon>
        <taxon>Ascomycota</taxon>
        <taxon>Pezizomycotina</taxon>
        <taxon>Sordariomycetes</taxon>
        <taxon>Xylariomycetidae</taxon>
        <taxon>Xylariales</taxon>
        <taxon>Xylariales incertae sedis</taxon>
        <taxon>Monosporascus</taxon>
    </lineage>
</organism>
<comment type="caution">
    <text evidence="2">The sequence shown here is derived from an EMBL/GenBank/DDBJ whole genome shotgun (WGS) entry which is preliminary data.</text>
</comment>
<accession>A0A4Q4TYM4</accession>